<organism evidence="1 2">
    <name type="scientific">Streptomyces glycanivorans</name>
    <dbReference type="NCBI Taxonomy" id="3033808"/>
    <lineage>
        <taxon>Bacteria</taxon>
        <taxon>Bacillati</taxon>
        <taxon>Actinomycetota</taxon>
        <taxon>Actinomycetes</taxon>
        <taxon>Kitasatosporales</taxon>
        <taxon>Streptomycetaceae</taxon>
        <taxon>Streptomyces</taxon>
    </lineage>
</organism>
<keyword evidence="2" id="KW-1185">Reference proteome</keyword>
<proteinExistence type="predicted"/>
<reference evidence="1 2" key="1">
    <citation type="submission" date="2023-03" db="EMBL/GenBank/DDBJ databases">
        <title>Isolation and description of six Streptomyces strains from soil environments, able to metabolize different microbial glucans.</title>
        <authorList>
            <person name="Widen T."/>
            <person name="Larsbrink J."/>
        </authorList>
    </citation>
    <scope>NUCLEOTIDE SEQUENCE [LARGE SCALE GENOMIC DNA]</scope>
    <source>
        <strain evidence="1 2">Alt3</strain>
    </source>
</reference>
<evidence type="ECO:0000313" key="1">
    <source>
        <dbReference type="EMBL" id="WLQ67631.1"/>
    </source>
</evidence>
<sequence length="56" mass="6402">MSDLKLFRLDIDDWDVELRGSTVAVEVELQRRIEASMEAMLGIRFLASEYPTRASA</sequence>
<dbReference type="RefSeq" id="WP_306104631.1">
    <property type="nucleotide sequence ID" value="NZ_CP120983.1"/>
</dbReference>
<name>A0ABY9JLT0_9ACTN</name>
<evidence type="ECO:0000313" key="2">
    <source>
        <dbReference type="Proteomes" id="UP001224433"/>
    </source>
</evidence>
<protein>
    <submittedName>
        <fullName evidence="1">Uncharacterized protein</fullName>
    </submittedName>
</protein>
<accession>A0ABY9JLT0</accession>
<gene>
    <name evidence="1" type="ORF">P8A20_30485</name>
</gene>
<dbReference type="Proteomes" id="UP001224433">
    <property type="component" value="Chromosome"/>
</dbReference>
<dbReference type="EMBL" id="CP120983">
    <property type="protein sequence ID" value="WLQ67631.1"/>
    <property type="molecule type" value="Genomic_DNA"/>
</dbReference>